<evidence type="ECO:0000256" key="1">
    <source>
        <dbReference type="SAM" id="MobiDB-lite"/>
    </source>
</evidence>
<proteinExistence type="predicted"/>
<feature type="region of interest" description="Disordered" evidence="1">
    <location>
        <begin position="644"/>
        <end position="681"/>
    </location>
</feature>
<organism evidence="3 4">
    <name type="scientific">Epicoccum nigrum</name>
    <name type="common">Soil fungus</name>
    <name type="synonym">Epicoccum purpurascens</name>
    <dbReference type="NCBI Taxonomy" id="105696"/>
    <lineage>
        <taxon>Eukaryota</taxon>
        <taxon>Fungi</taxon>
        <taxon>Dikarya</taxon>
        <taxon>Ascomycota</taxon>
        <taxon>Pezizomycotina</taxon>
        <taxon>Dothideomycetes</taxon>
        <taxon>Pleosporomycetidae</taxon>
        <taxon>Pleosporales</taxon>
        <taxon>Pleosporineae</taxon>
        <taxon>Didymellaceae</taxon>
        <taxon>Epicoccum</taxon>
    </lineage>
</organism>
<dbReference type="Proteomes" id="UP000193240">
    <property type="component" value="Unassembled WGS sequence"/>
</dbReference>
<evidence type="ECO:0000313" key="3">
    <source>
        <dbReference type="EMBL" id="OSS46546.1"/>
    </source>
</evidence>
<dbReference type="InterPro" id="IPR027417">
    <property type="entry name" value="P-loop_NTPase"/>
</dbReference>
<dbReference type="OMA" id="LKHRHEM"/>
<feature type="domain" description="Tr-type G" evidence="2">
    <location>
        <begin position="314"/>
        <end position="583"/>
    </location>
</feature>
<feature type="region of interest" description="Disordered" evidence="1">
    <location>
        <begin position="1"/>
        <end position="56"/>
    </location>
</feature>
<dbReference type="AlphaFoldDB" id="A0A1Y2LRN4"/>
<dbReference type="GO" id="GO:0005525">
    <property type="term" value="F:GTP binding"/>
    <property type="evidence" value="ECO:0007669"/>
    <property type="project" value="InterPro"/>
</dbReference>
<dbReference type="PANTHER" id="PTHR43721">
    <property type="entry name" value="ELONGATION FACTOR TU-RELATED"/>
    <property type="match status" value="1"/>
</dbReference>
<reference evidence="3 4" key="1">
    <citation type="journal article" date="2017" name="Genome Announc.">
        <title>Genome sequence of the saprophytic ascomycete Epicoccum nigrum ICMP 19927 strain isolated from New Zealand.</title>
        <authorList>
            <person name="Fokin M."/>
            <person name="Fleetwood D."/>
            <person name="Weir B.S."/>
            <person name="Villas-Boas S.G."/>
        </authorList>
    </citation>
    <scope>NUCLEOTIDE SEQUENCE [LARGE SCALE GENOMIC DNA]</scope>
    <source>
        <strain evidence="3 4">ICMP 19927</strain>
    </source>
</reference>
<feature type="region of interest" description="Disordered" evidence="1">
    <location>
        <begin position="788"/>
        <end position="807"/>
    </location>
</feature>
<dbReference type="GO" id="GO:0003924">
    <property type="term" value="F:GTPase activity"/>
    <property type="evidence" value="ECO:0007669"/>
    <property type="project" value="InterPro"/>
</dbReference>
<dbReference type="InterPro" id="IPR050055">
    <property type="entry name" value="EF-Tu_GTPase"/>
</dbReference>
<dbReference type="Gene3D" id="3.40.50.300">
    <property type="entry name" value="P-loop containing nucleotide triphosphate hydrolases"/>
    <property type="match status" value="1"/>
</dbReference>
<evidence type="ECO:0000259" key="2">
    <source>
        <dbReference type="Pfam" id="PF00009"/>
    </source>
</evidence>
<name>A0A1Y2LRN4_EPING</name>
<gene>
    <name evidence="3" type="ORF">B5807_08402</name>
</gene>
<dbReference type="EMBL" id="KZ107851">
    <property type="protein sequence ID" value="OSS46546.1"/>
    <property type="molecule type" value="Genomic_DNA"/>
</dbReference>
<sequence length="881" mass="94083">MASIFTFDPDPPRVSSPWATPPAGNGSSSPALQPVGRRTPSKTDADNKQHSLATTHIPVIDHTTVTRLEAEPQEGPTEYKLHLLLKRRRSFTRFSTGLRASGSLRRGDGTSSIAVNRAVSESGAMGNTPPPLTSLQSRQHRLEQLTTQLLWRLQQSCPYHSSSSTAPLLPHLPDDARLTTPEMPQRLLPGLEESKGALYEIGVADDGSIVGLAEDEMEESLNNLRAMAASLGCRVEIQRMLCVGDCEWVENDGTKQRKVRQSKLLAAEALVSPDQHLVDSSKDVQDGVVAASTNAALTPAVAAHEPRSGVEQLRVSLIGATMSGKSSLLGTLSTATLDNGRGKSRLSLLKHRHEIASGMTSSVTQELIGYRDVVQQNNEASTQVISYGSGDVDAWVDIHAAVESAPEGRLVVLSDSAGHPRFRRTTVRGIVGWQPHWTLVCVPADNTDESSGKIGASPSSQDILGPTAADLDLSQAHLELCLDLELPLAIVITKYDLATKAGLRQALSKLLSALKVAGRKPCIITDQSTPTPDIDIQHISKDDLWEAEKTTQQLALSPLALVPIVLTSAVTGTGITKLHAFLRQLPIPAEAPLPDKSPSHLFYIEDIYSVRANASSDRSAIIGGYLRHGRLIVGEELLLGPYPIDTSSDDSDSGSGRPPRSSPLTTSRSYPGALNKRHTATRDRHVEWRRVRITSLRNLRLPVRALYAGQLGTVAVEPIDTPIVTPSIIRIRKGMVLADRQPLASRVMAVRFEGAQVAGAASLTVGSAVVVYVASVRASSKVISVATEPGSRVEEPGKDEDGEEDAFGFGFDEETAEQPGPASPSAATVTFQFIASKEFIELGAKVLVMPGGGPGPAGGTERGGRGVTGLEGFVGRAVEQY</sequence>
<accession>A0A1Y2LRN4</accession>
<feature type="compositionally biased region" description="Acidic residues" evidence="1">
    <location>
        <begin position="797"/>
        <end position="807"/>
    </location>
</feature>
<dbReference type="Pfam" id="PF00009">
    <property type="entry name" value="GTP_EFTU"/>
    <property type="match status" value="1"/>
</dbReference>
<dbReference type="GO" id="GO:0003746">
    <property type="term" value="F:translation elongation factor activity"/>
    <property type="evidence" value="ECO:0007669"/>
    <property type="project" value="TreeGrafter"/>
</dbReference>
<feature type="compositionally biased region" description="Low complexity" evidence="1">
    <location>
        <begin position="653"/>
        <end position="669"/>
    </location>
</feature>
<dbReference type="InterPro" id="IPR000795">
    <property type="entry name" value="T_Tr_GTP-bd_dom"/>
</dbReference>
<protein>
    <recommendedName>
        <fullName evidence="2">Tr-type G domain-containing protein</fullName>
    </recommendedName>
</protein>
<dbReference type="SUPFAM" id="SSF52540">
    <property type="entry name" value="P-loop containing nucleoside triphosphate hydrolases"/>
    <property type="match status" value="1"/>
</dbReference>
<dbReference type="InParanoid" id="A0A1Y2LRN4"/>
<dbReference type="PANTHER" id="PTHR43721:SF30">
    <property type="entry name" value="TR-TYPE G DOMAIN-CONTAINING PROTEIN"/>
    <property type="match status" value="1"/>
</dbReference>
<keyword evidence="4" id="KW-1185">Reference proteome</keyword>
<evidence type="ECO:0000313" key="4">
    <source>
        <dbReference type="Proteomes" id="UP000193240"/>
    </source>
</evidence>